<feature type="domain" description="4Fe-4S ferredoxin-type" evidence="7">
    <location>
        <begin position="94"/>
        <end position="123"/>
    </location>
</feature>
<dbReference type="InterPro" id="IPR034457">
    <property type="entry name" value="Organic_radical-activating"/>
</dbReference>
<dbReference type="SFLD" id="SFLDS00029">
    <property type="entry name" value="Radical_SAM"/>
    <property type="match status" value="1"/>
</dbReference>
<gene>
    <name evidence="9" type="ORF">HF854_09925</name>
</gene>
<dbReference type="PANTHER" id="PTHR30352">
    <property type="entry name" value="PYRUVATE FORMATE-LYASE-ACTIVATING ENZYME"/>
    <property type="match status" value="1"/>
</dbReference>
<name>A0A848CKF4_9BACT</name>
<dbReference type="InterPro" id="IPR017896">
    <property type="entry name" value="4Fe4S_Fe-S-bd"/>
</dbReference>
<evidence type="ECO:0000313" key="10">
    <source>
        <dbReference type="Proteomes" id="UP000522333"/>
    </source>
</evidence>
<evidence type="ECO:0000313" key="9">
    <source>
        <dbReference type="EMBL" id="NME52823.1"/>
    </source>
</evidence>
<dbReference type="PIRSF" id="PIRSF000371">
    <property type="entry name" value="PFL_act_enz"/>
    <property type="match status" value="1"/>
</dbReference>
<dbReference type="InterPro" id="IPR058240">
    <property type="entry name" value="rSAM_sf"/>
</dbReference>
<proteinExistence type="predicted"/>
<dbReference type="Pfam" id="PF13353">
    <property type="entry name" value="Fer4_12"/>
    <property type="match status" value="1"/>
</dbReference>
<dbReference type="InterPro" id="IPR012839">
    <property type="entry name" value="Organic_radical_activase"/>
</dbReference>
<dbReference type="PROSITE" id="PS51379">
    <property type="entry name" value="4FE4S_FER_2"/>
    <property type="match status" value="2"/>
</dbReference>
<comment type="cofactor">
    <cofactor evidence="1">
        <name>[4Fe-4S] cluster</name>
        <dbReference type="ChEBI" id="CHEBI:49883"/>
    </cofactor>
</comment>
<dbReference type="NCBIfam" id="TIGR02494">
    <property type="entry name" value="PFLE_PFLC"/>
    <property type="match status" value="1"/>
</dbReference>
<comment type="caution">
    <text evidence="9">The sequence shown here is derived from an EMBL/GenBank/DDBJ whole genome shotgun (WGS) entry which is preliminary data.</text>
</comment>
<dbReference type="SUPFAM" id="SSF102114">
    <property type="entry name" value="Radical SAM enzymes"/>
    <property type="match status" value="1"/>
</dbReference>
<protein>
    <submittedName>
        <fullName evidence="9">Glycyl-radical enzyme activating protein</fullName>
    </submittedName>
</protein>
<keyword evidence="3" id="KW-0949">S-adenosyl-L-methionine</keyword>
<dbReference type="Gene3D" id="3.30.70.20">
    <property type="match status" value="1"/>
</dbReference>
<organism evidence="9 10">
    <name type="scientific">Desulfovibrio piger</name>
    <dbReference type="NCBI Taxonomy" id="901"/>
    <lineage>
        <taxon>Bacteria</taxon>
        <taxon>Pseudomonadati</taxon>
        <taxon>Thermodesulfobacteriota</taxon>
        <taxon>Desulfovibrionia</taxon>
        <taxon>Desulfovibrionales</taxon>
        <taxon>Desulfovibrionaceae</taxon>
        <taxon>Desulfovibrio</taxon>
    </lineage>
</organism>
<dbReference type="SFLD" id="SFLDG01066">
    <property type="entry name" value="organic_radical-activating_enz"/>
    <property type="match status" value="1"/>
</dbReference>
<keyword evidence="6" id="KW-0411">Iron-sulfur</keyword>
<evidence type="ECO:0000256" key="4">
    <source>
        <dbReference type="ARBA" id="ARBA00022723"/>
    </source>
</evidence>
<evidence type="ECO:0000256" key="1">
    <source>
        <dbReference type="ARBA" id="ARBA00001966"/>
    </source>
</evidence>
<dbReference type="PROSITE" id="PS00198">
    <property type="entry name" value="4FE4S_FER_1"/>
    <property type="match status" value="1"/>
</dbReference>
<dbReference type="SFLD" id="SFLDG01118">
    <property type="entry name" value="activating_enzymes__group_2"/>
    <property type="match status" value="1"/>
</dbReference>
<feature type="domain" description="4Fe-4S ferredoxin-type" evidence="7">
    <location>
        <begin position="58"/>
        <end position="90"/>
    </location>
</feature>
<sequence length="329" mass="36308">MMAYGEAVENLSREMVLVSHIQRGAVQDGPGWRTTVYLKGCPLRCPWCYNAESLHFQQELRYVPQFCIGAAACGRCLEVCRSGGIVPPGPDTDGRPVVRRQLCRVCGECTQVCPSGALSLVGRAMTAADIVQEAEKDRDFYCTSGGGLTLSGGEPLVRPTLAAAVMTLAHQKGLHTAIETCGWFDLDAPENRTALRHCDLLIFDLKHLDSRQHRAFTHMDNSRILENLDRIVREFPALPLWVRTPVVRGFNDNEADIRDMARHVAQLPTVTRHELLPCLPVGEEKYAQLGMVRSQLASVGPDSAQLQELRAVVAACRREARHGRAEGEA</sequence>
<dbReference type="AlphaFoldDB" id="A0A848CKF4"/>
<keyword evidence="5" id="KW-0408">Iron</keyword>
<evidence type="ECO:0000259" key="7">
    <source>
        <dbReference type="PROSITE" id="PS51379"/>
    </source>
</evidence>
<dbReference type="PROSITE" id="PS51918">
    <property type="entry name" value="RADICAL_SAM"/>
    <property type="match status" value="1"/>
</dbReference>
<reference evidence="9 10" key="1">
    <citation type="submission" date="2020-04" db="EMBL/GenBank/DDBJ databases">
        <authorList>
            <person name="Hitch T.C.A."/>
            <person name="Wylensek D."/>
            <person name="Clavel T."/>
        </authorList>
    </citation>
    <scope>NUCLEOTIDE SEQUENCE [LARGE SCALE GENOMIC DNA]</scope>
    <source>
        <strain evidence="9 10">PG-251-APC-1</strain>
    </source>
</reference>
<dbReference type="Gene3D" id="3.80.30.10">
    <property type="entry name" value="pyruvate-formate lyase- activating enzyme"/>
    <property type="match status" value="1"/>
</dbReference>
<dbReference type="GO" id="GO:0046872">
    <property type="term" value="F:metal ion binding"/>
    <property type="evidence" value="ECO:0007669"/>
    <property type="project" value="UniProtKB-KW"/>
</dbReference>
<dbReference type="GO" id="GO:0051539">
    <property type="term" value="F:4 iron, 4 sulfur cluster binding"/>
    <property type="evidence" value="ECO:0007669"/>
    <property type="project" value="UniProtKB-KW"/>
</dbReference>
<feature type="domain" description="Radical SAM core" evidence="8">
    <location>
        <begin position="27"/>
        <end position="324"/>
    </location>
</feature>
<dbReference type="InterPro" id="IPR040074">
    <property type="entry name" value="BssD/PflA/YjjW"/>
</dbReference>
<evidence type="ECO:0000256" key="5">
    <source>
        <dbReference type="ARBA" id="ARBA00023004"/>
    </source>
</evidence>
<dbReference type="GO" id="GO:0016491">
    <property type="term" value="F:oxidoreductase activity"/>
    <property type="evidence" value="ECO:0007669"/>
    <property type="project" value="InterPro"/>
</dbReference>
<accession>A0A848CKF4</accession>
<evidence type="ECO:0000256" key="3">
    <source>
        <dbReference type="ARBA" id="ARBA00022691"/>
    </source>
</evidence>
<dbReference type="EMBL" id="JABAFY010000043">
    <property type="protein sequence ID" value="NME52823.1"/>
    <property type="molecule type" value="Genomic_DNA"/>
</dbReference>
<dbReference type="Proteomes" id="UP000522333">
    <property type="component" value="Unassembled WGS sequence"/>
</dbReference>
<evidence type="ECO:0000256" key="6">
    <source>
        <dbReference type="ARBA" id="ARBA00023014"/>
    </source>
</evidence>
<dbReference type="Pfam" id="PF04055">
    <property type="entry name" value="Radical_SAM"/>
    <property type="match status" value="1"/>
</dbReference>
<dbReference type="PANTHER" id="PTHR30352:SF4">
    <property type="entry name" value="PYRUVATE FORMATE-LYASE 2-ACTIVATING ENZYME"/>
    <property type="match status" value="1"/>
</dbReference>
<keyword evidence="4" id="KW-0479">Metal-binding</keyword>
<dbReference type="SUPFAM" id="SSF54862">
    <property type="entry name" value="4Fe-4S ferredoxins"/>
    <property type="match status" value="1"/>
</dbReference>
<dbReference type="Pfam" id="PF12838">
    <property type="entry name" value="Fer4_7"/>
    <property type="match status" value="1"/>
</dbReference>
<evidence type="ECO:0000259" key="8">
    <source>
        <dbReference type="PROSITE" id="PS51918"/>
    </source>
</evidence>
<keyword evidence="2" id="KW-0004">4Fe-4S</keyword>
<dbReference type="InterPro" id="IPR007197">
    <property type="entry name" value="rSAM"/>
</dbReference>
<evidence type="ECO:0000256" key="2">
    <source>
        <dbReference type="ARBA" id="ARBA00022485"/>
    </source>
</evidence>
<dbReference type="InterPro" id="IPR017900">
    <property type="entry name" value="4Fe4S_Fe_S_CS"/>
</dbReference>